<proteinExistence type="predicted"/>
<accession>A0E1M8</accession>
<dbReference type="GeneID" id="5042377"/>
<dbReference type="InParanoid" id="A0E1M8"/>
<evidence type="ECO:0000313" key="2">
    <source>
        <dbReference type="Proteomes" id="UP000000600"/>
    </source>
</evidence>
<dbReference type="RefSeq" id="XP_001456592.1">
    <property type="nucleotide sequence ID" value="XM_001456555.1"/>
</dbReference>
<evidence type="ECO:0000313" key="1">
    <source>
        <dbReference type="EMBL" id="CAK89195.1"/>
    </source>
</evidence>
<gene>
    <name evidence="1" type="ORF">GSPATT00022366001</name>
</gene>
<reference evidence="1 2" key="1">
    <citation type="journal article" date="2006" name="Nature">
        <title>Global trends of whole-genome duplications revealed by the ciliate Paramecium tetraurelia.</title>
        <authorList>
            <consortium name="Genoscope"/>
            <person name="Aury J.-M."/>
            <person name="Jaillon O."/>
            <person name="Duret L."/>
            <person name="Noel B."/>
            <person name="Jubin C."/>
            <person name="Porcel B.M."/>
            <person name="Segurens B."/>
            <person name="Daubin V."/>
            <person name="Anthouard V."/>
            <person name="Aiach N."/>
            <person name="Arnaiz O."/>
            <person name="Billaut A."/>
            <person name="Beisson J."/>
            <person name="Blanc I."/>
            <person name="Bouhouche K."/>
            <person name="Camara F."/>
            <person name="Duharcourt S."/>
            <person name="Guigo R."/>
            <person name="Gogendeau D."/>
            <person name="Katinka M."/>
            <person name="Keller A.-M."/>
            <person name="Kissmehl R."/>
            <person name="Klotz C."/>
            <person name="Koll F."/>
            <person name="Le Moue A."/>
            <person name="Lepere C."/>
            <person name="Malinsky S."/>
            <person name="Nowacki M."/>
            <person name="Nowak J.K."/>
            <person name="Plattner H."/>
            <person name="Poulain J."/>
            <person name="Ruiz F."/>
            <person name="Serrano V."/>
            <person name="Zagulski M."/>
            <person name="Dessen P."/>
            <person name="Betermier M."/>
            <person name="Weissenbach J."/>
            <person name="Scarpelli C."/>
            <person name="Schachter V."/>
            <person name="Sperling L."/>
            <person name="Meyer E."/>
            <person name="Cohen J."/>
            <person name="Wincker P."/>
        </authorList>
    </citation>
    <scope>NUCLEOTIDE SEQUENCE [LARGE SCALE GENOMIC DNA]</scope>
    <source>
        <strain evidence="1 2">Stock d4-2</strain>
    </source>
</reference>
<keyword evidence="2" id="KW-1185">Reference proteome</keyword>
<dbReference type="KEGG" id="ptm:GSPATT00022366001"/>
<protein>
    <submittedName>
        <fullName evidence="1">Uncharacterized protein</fullName>
    </submittedName>
</protein>
<dbReference type="HOGENOM" id="CLU_2445540_0_0_1"/>
<organism evidence="1 2">
    <name type="scientific">Paramecium tetraurelia</name>
    <dbReference type="NCBI Taxonomy" id="5888"/>
    <lineage>
        <taxon>Eukaryota</taxon>
        <taxon>Sar</taxon>
        <taxon>Alveolata</taxon>
        <taxon>Ciliophora</taxon>
        <taxon>Intramacronucleata</taxon>
        <taxon>Oligohymenophorea</taxon>
        <taxon>Peniculida</taxon>
        <taxon>Parameciidae</taxon>
        <taxon>Paramecium</taxon>
    </lineage>
</organism>
<dbReference type="AlphaFoldDB" id="A0E1M8"/>
<dbReference type="EMBL" id="CT868653">
    <property type="protein sequence ID" value="CAK89195.1"/>
    <property type="molecule type" value="Genomic_DNA"/>
</dbReference>
<name>A0E1M8_PARTE</name>
<sequence>MYQPSIDQNITQSTTVKTIKELKKLGDSRVNLDVKQNEIYDPNLSVKYSPDAETSKTQHTKVSMNKQPKITLHAQTQNLIRSKANYQQID</sequence>
<dbReference type="Proteomes" id="UP000000600">
    <property type="component" value="Unassembled WGS sequence"/>
</dbReference>